<evidence type="ECO:0000313" key="5">
    <source>
        <dbReference type="Proteomes" id="UP000256794"/>
    </source>
</evidence>
<sequence length="217" mass="22747">MSQDPSQPTQSETMRPPGKGRGRLLNQSFIGGLCLLGLAGSAFLAMGDLASGSLRAMGPGGMPRGTAWLIAVIGAGMVVAGIFRGGEAIPRISVRGPVIIMLALVVFAFTIRPTPIGSFTTPGIGIVGAGPLAVLIAGFAERDRDWLDLAILAAALTAFCILLFGYLLNLPMPAFPVSWLKYFPGWSQRQVMLLVSGALLVVALALYLVRRRRGGNA</sequence>
<keyword evidence="2" id="KW-0472">Membrane</keyword>
<feature type="domain" description="DUF1468" evidence="3">
    <location>
        <begin position="30"/>
        <end position="173"/>
    </location>
</feature>
<protein>
    <submittedName>
        <fullName evidence="4">Tripartite tricarboxylate transporter TctB family protein</fullName>
    </submittedName>
</protein>
<dbReference type="EMBL" id="QUMX01000046">
    <property type="protein sequence ID" value="REG31657.1"/>
    <property type="molecule type" value="Genomic_DNA"/>
</dbReference>
<feature type="transmembrane region" description="Helical" evidence="2">
    <location>
        <begin position="123"/>
        <end position="140"/>
    </location>
</feature>
<reference evidence="4 5" key="1">
    <citation type="submission" date="2018-08" db="EMBL/GenBank/DDBJ databases">
        <title>Genomic Encyclopedia of Archaeal and Bacterial Type Strains, Phase II (KMG-II): from individual species to whole genera.</title>
        <authorList>
            <person name="Goeker M."/>
        </authorList>
    </citation>
    <scope>NUCLEOTIDE SEQUENCE [LARGE SCALE GENOMIC DNA]</scope>
    <source>
        <strain evidence="4 5">DSM 582</strain>
    </source>
</reference>
<evidence type="ECO:0000256" key="2">
    <source>
        <dbReference type="SAM" id="Phobius"/>
    </source>
</evidence>
<feature type="transmembrane region" description="Helical" evidence="2">
    <location>
        <begin position="147"/>
        <end position="168"/>
    </location>
</feature>
<feature type="transmembrane region" description="Helical" evidence="2">
    <location>
        <begin position="188"/>
        <end position="209"/>
    </location>
</feature>
<accession>A0AAQ0HEN3</accession>
<feature type="transmembrane region" description="Helical" evidence="2">
    <location>
        <begin position="92"/>
        <end position="111"/>
    </location>
</feature>
<name>A0AAQ0HEN3_PARVE</name>
<keyword evidence="2" id="KW-1133">Transmembrane helix</keyword>
<evidence type="ECO:0000256" key="1">
    <source>
        <dbReference type="SAM" id="MobiDB-lite"/>
    </source>
</evidence>
<feature type="transmembrane region" description="Helical" evidence="2">
    <location>
        <begin position="66"/>
        <end position="85"/>
    </location>
</feature>
<feature type="transmembrane region" description="Helical" evidence="2">
    <location>
        <begin position="24"/>
        <end position="46"/>
    </location>
</feature>
<comment type="caution">
    <text evidence="4">The sequence shown here is derived from an EMBL/GenBank/DDBJ whole genome shotgun (WGS) entry which is preliminary data.</text>
</comment>
<dbReference type="InterPro" id="IPR009936">
    <property type="entry name" value="DUF1468"/>
</dbReference>
<dbReference type="AlphaFoldDB" id="A0AAQ0HEN3"/>
<feature type="compositionally biased region" description="Polar residues" evidence="1">
    <location>
        <begin position="1"/>
        <end position="13"/>
    </location>
</feature>
<proteinExistence type="predicted"/>
<keyword evidence="2" id="KW-0812">Transmembrane</keyword>
<gene>
    <name evidence="4" type="ORF">ATH84_104616</name>
</gene>
<dbReference type="Proteomes" id="UP000256794">
    <property type="component" value="Unassembled WGS sequence"/>
</dbReference>
<evidence type="ECO:0000313" key="4">
    <source>
        <dbReference type="EMBL" id="REG31657.1"/>
    </source>
</evidence>
<evidence type="ECO:0000259" key="3">
    <source>
        <dbReference type="Pfam" id="PF07331"/>
    </source>
</evidence>
<feature type="region of interest" description="Disordered" evidence="1">
    <location>
        <begin position="1"/>
        <end position="21"/>
    </location>
</feature>
<organism evidence="4 5">
    <name type="scientific">Paracoccus versutus</name>
    <name type="common">Thiobacillus versutus</name>
    <dbReference type="NCBI Taxonomy" id="34007"/>
    <lineage>
        <taxon>Bacteria</taxon>
        <taxon>Pseudomonadati</taxon>
        <taxon>Pseudomonadota</taxon>
        <taxon>Alphaproteobacteria</taxon>
        <taxon>Rhodobacterales</taxon>
        <taxon>Paracoccaceae</taxon>
        <taxon>Paracoccus</taxon>
    </lineage>
</organism>
<dbReference type="Pfam" id="PF07331">
    <property type="entry name" value="TctB"/>
    <property type="match status" value="1"/>
</dbReference>
<keyword evidence="5" id="KW-1185">Reference proteome</keyword>